<keyword evidence="1" id="KW-0805">Transcription regulation</keyword>
<dbReference type="InterPro" id="IPR001034">
    <property type="entry name" value="DeoR_HTH"/>
</dbReference>
<dbReference type="InterPro" id="IPR036390">
    <property type="entry name" value="WH_DNA-bd_sf"/>
</dbReference>
<reference evidence="5" key="1">
    <citation type="submission" date="2020-09" db="EMBL/GenBank/DDBJ databases">
        <title>Whole genome shotgun sequence of Streptomyces xanthophaeus NBRC 12829.</title>
        <authorList>
            <person name="Komaki H."/>
            <person name="Tamura T."/>
        </authorList>
    </citation>
    <scope>NUCLEOTIDE SEQUENCE</scope>
    <source>
        <strain evidence="5">NBRC 12829</strain>
    </source>
</reference>
<dbReference type="InterPro" id="IPR050313">
    <property type="entry name" value="Carb_Metab_HTH_regulators"/>
</dbReference>
<proteinExistence type="predicted"/>
<gene>
    <name evidence="5" type="ORF">Sxan_28520</name>
</gene>
<dbReference type="InterPro" id="IPR014036">
    <property type="entry name" value="DeoR-like_C"/>
</dbReference>
<dbReference type="Gene3D" id="1.10.10.10">
    <property type="entry name" value="Winged helix-like DNA-binding domain superfamily/Winged helix DNA-binding domain"/>
    <property type="match status" value="1"/>
</dbReference>
<dbReference type="Pfam" id="PF08220">
    <property type="entry name" value="HTH_DeoR"/>
    <property type="match status" value="1"/>
</dbReference>
<dbReference type="PRINTS" id="PR00037">
    <property type="entry name" value="HTHLACR"/>
</dbReference>
<dbReference type="InterPro" id="IPR037171">
    <property type="entry name" value="NagB/RpiA_transferase-like"/>
</dbReference>
<organism evidence="5 6">
    <name type="scientific">Streptomyces xanthophaeus</name>
    <dbReference type="NCBI Taxonomy" id="67385"/>
    <lineage>
        <taxon>Bacteria</taxon>
        <taxon>Bacillati</taxon>
        <taxon>Actinomycetota</taxon>
        <taxon>Actinomycetes</taxon>
        <taxon>Kitasatosporales</taxon>
        <taxon>Streptomycetaceae</taxon>
        <taxon>Streptomyces</taxon>
    </lineage>
</organism>
<dbReference type="SUPFAM" id="SSF100950">
    <property type="entry name" value="NagB/RpiA/CoA transferase-like"/>
    <property type="match status" value="1"/>
</dbReference>
<sequence>MAEPGPLAAQRRELILDIVRRKGAVRVAALVEQLGVSDMTIRRDLDVLARSGSVEKVHGGAVSTSGTTADEPGFEAKSALESAAKAAVADAAAELVKPGSVVAISGGTTTYAVAHRLRDIAGLTVVTNSLPVAELLRPSESKDGAAGPTVLVTGGAPTKSASLVGPLADQAIRSLQVDLLIVGAHGVSERAGVTTPNLAEAQTNRALISAATQLAVVADHSKWGIVGLSRFAELSEIDYFVSDEGLGTQARAVLGENVGRLILAGSH</sequence>
<dbReference type="GO" id="GO:0003700">
    <property type="term" value="F:DNA-binding transcription factor activity"/>
    <property type="evidence" value="ECO:0007669"/>
    <property type="project" value="InterPro"/>
</dbReference>
<dbReference type="Proteomes" id="UP000600026">
    <property type="component" value="Unassembled WGS sequence"/>
</dbReference>
<dbReference type="PANTHER" id="PTHR30363">
    <property type="entry name" value="HTH-TYPE TRANSCRIPTIONAL REGULATOR SRLR-RELATED"/>
    <property type="match status" value="1"/>
</dbReference>
<dbReference type="PANTHER" id="PTHR30363:SF44">
    <property type="entry name" value="AGA OPERON TRANSCRIPTIONAL REPRESSOR-RELATED"/>
    <property type="match status" value="1"/>
</dbReference>
<dbReference type="GO" id="GO:0003677">
    <property type="term" value="F:DNA binding"/>
    <property type="evidence" value="ECO:0007669"/>
    <property type="project" value="UniProtKB-KW"/>
</dbReference>
<dbReference type="InterPro" id="IPR018356">
    <property type="entry name" value="Tscrpt_reg_HTH_DeoR_CS"/>
</dbReference>
<dbReference type="Pfam" id="PF00455">
    <property type="entry name" value="DeoRC"/>
    <property type="match status" value="1"/>
</dbReference>
<protein>
    <submittedName>
        <fullName evidence="5">DeoR family transcriptional regulator</fullName>
    </submittedName>
</protein>
<evidence type="ECO:0000259" key="4">
    <source>
        <dbReference type="PROSITE" id="PS51000"/>
    </source>
</evidence>
<evidence type="ECO:0000313" key="5">
    <source>
        <dbReference type="EMBL" id="GHI85488.1"/>
    </source>
</evidence>
<comment type="caution">
    <text evidence="5">The sequence shown here is derived from an EMBL/GenBank/DDBJ whole genome shotgun (WGS) entry which is preliminary data.</text>
</comment>
<dbReference type="EMBL" id="BNEE01000006">
    <property type="protein sequence ID" value="GHI85488.1"/>
    <property type="molecule type" value="Genomic_DNA"/>
</dbReference>
<dbReference type="SMART" id="SM00420">
    <property type="entry name" value="HTH_DEOR"/>
    <property type="match status" value="1"/>
</dbReference>
<feature type="domain" description="HTH deoR-type" evidence="4">
    <location>
        <begin position="8"/>
        <end position="63"/>
    </location>
</feature>
<keyword evidence="3" id="KW-0804">Transcription</keyword>
<dbReference type="PROSITE" id="PS51000">
    <property type="entry name" value="HTH_DEOR_2"/>
    <property type="match status" value="1"/>
</dbReference>
<dbReference type="OrthoDB" id="7688673at2"/>
<keyword evidence="2" id="KW-0238">DNA-binding</keyword>
<name>A0A919LA77_9ACTN</name>
<dbReference type="SMART" id="SM01134">
    <property type="entry name" value="DeoRC"/>
    <property type="match status" value="1"/>
</dbReference>
<evidence type="ECO:0000256" key="2">
    <source>
        <dbReference type="ARBA" id="ARBA00023125"/>
    </source>
</evidence>
<dbReference type="AlphaFoldDB" id="A0A919LA77"/>
<keyword evidence="6" id="KW-1185">Reference proteome</keyword>
<evidence type="ECO:0000313" key="6">
    <source>
        <dbReference type="Proteomes" id="UP000600026"/>
    </source>
</evidence>
<dbReference type="InterPro" id="IPR036388">
    <property type="entry name" value="WH-like_DNA-bd_sf"/>
</dbReference>
<dbReference type="Gene3D" id="3.40.50.1360">
    <property type="match status" value="1"/>
</dbReference>
<dbReference type="SUPFAM" id="SSF46785">
    <property type="entry name" value="Winged helix' DNA-binding domain"/>
    <property type="match status" value="1"/>
</dbReference>
<dbReference type="PROSITE" id="PS00894">
    <property type="entry name" value="HTH_DEOR_1"/>
    <property type="match status" value="1"/>
</dbReference>
<evidence type="ECO:0000256" key="3">
    <source>
        <dbReference type="ARBA" id="ARBA00023163"/>
    </source>
</evidence>
<evidence type="ECO:0000256" key="1">
    <source>
        <dbReference type="ARBA" id="ARBA00023015"/>
    </source>
</evidence>
<accession>A0A919LA77</accession>